<dbReference type="PANTHER" id="PTHR10257:SF28">
    <property type="entry name" value="SERINE_THREONINE PROTEIN PHOSPHATASE 2A REGULATORY SUBUNIT"/>
    <property type="match status" value="1"/>
</dbReference>
<evidence type="ECO:0008006" key="4">
    <source>
        <dbReference type="Google" id="ProtNLM"/>
    </source>
</evidence>
<dbReference type="Gramene" id="CDP14539">
    <property type="protein sequence ID" value="CDP14539"/>
    <property type="gene ID" value="GSCOC_T00041057001"/>
</dbReference>
<reference evidence="3" key="1">
    <citation type="journal article" date="2014" name="Science">
        <title>The coffee genome provides insight into the convergent evolution of caffeine biosynthesis.</title>
        <authorList>
            <person name="Denoeud F."/>
            <person name="Carretero-Paulet L."/>
            <person name="Dereeper A."/>
            <person name="Droc G."/>
            <person name="Guyot R."/>
            <person name="Pietrella M."/>
            <person name="Zheng C."/>
            <person name="Alberti A."/>
            <person name="Anthony F."/>
            <person name="Aprea G."/>
            <person name="Aury J.M."/>
            <person name="Bento P."/>
            <person name="Bernard M."/>
            <person name="Bocs S."/>
            <person name="Campa C."/>
            <person name="Cenci A."/>
            <person name="Combes M.C."/>
            <person name="Crouzillat D."/>
            <person name="Da Silva C."/>
            <person name="Daddiego L."/>
            <person name="De Bellis F."/>
            <person name="Dussert S."/>
            <person name="Garsmeur O."/>
            <person name="Gayraud T."/>
            <person name="Guignon V."/>
            <person name="Jahn K."/>
            <person name="Jamilloux V."/>
            <person name="Joet T."/>
            <person name="Labadie K."/>
            <person name="Lan T."/>
            <person name="Leclercq J."/>
            <person name="Lepelley M."/>
            <person name="Leroy T."/>
            <person name="Li L.T."/>
            <person name="Librado P."/>
            <person name="Lopez L."/>
            <person name="Munoz A."/>
            <person name="Noel B."/>
            <person name="Pallavicini A."/>
            <person name="Perrotta G."/>
            <person name="Poncet V."/>
            <person name="Pot D."/>
            <person name="Priyono X."/>
            <person name="Rigoreau M."/>
            <person name="Rouard M."/>
            <person name="Rozas J."/>
            <person name="Tranchant-Dubreuil C."/>
            <person name="VanBuren R."/>
            <person name="Zhang Q."/>
            <person name="Andrade A.C."/>
            <person name="Argout X."/>
            <person name="Bertrand B."/>
            <person name="de Kochko A."/>
            <person name="Graziosi G."/>
            <person name="Henry R.J."/>
            <person name="Jayarama X."/>
            <person name="Ming R."/>
            <person name="Nagai C."/>
            <person name="Rounsley S."/>
            <person name="Sankoff D."/>
            <person name="Giuliano G."/>
            <person name="Albert V.A."/>
            <person name="Wincker P."/>
            <person name="Lashermes P."/>
        </authorList>
    </citation>
    <scope>NUCLEOTIDE SEQUENCE [LARGE SCALE GENOMIC DNA]</scope>
    <source>
        <strain evidence="3">cv. DH200-94</strain>
    </source>
</reference>
<dbReference type="FunFam" id="1.25.10.10:FF:000548">
    <property type="entry name" value="Serine/threonine protein phosphatase 2A regulatory subunit"/>
    <property type="match status" value="1"/>
</dbReference>
<dbReference type="InterPro" id="IPR016024">
    <property type="entry name" value="ARM-type_fold"/>
</dbReference>
<dbReference type="OrthoDB" id="768580at2759"/>
<dbReference type="GO" id="GO:0007165">
    <property type="term" value="P:signal transduction"/>
    <property type="evidence" value="ECO:0007669"/>
    <property type="project" value="InterPro"/>
</dbReference>
<dbReference type="InParanoid" id="A0A068V204"/>
<organism evidence="2 3">
    <name type="scientific">Coffea canephora</name>
    <name type="common">Robusta coffee</name>
    <dbReference type="NCBI Taxonomy" id="49390"/>
    <lineage>
        <taxon>Eukaryota</taxon>
        <taxon>Viridiplantae</taxon>
        <taxon>Streptophyta</taxon>
        <taxon>Embryophyta</taxon>
        <taxon>Tracheophyta</taxon>
        <taxon>Spermatophyta</taxon>
        <taxon>Magnoliopsida</taxon>
        <taxon>eudicotyledons</taxon>
        <taxon>Gunneridae</taxon>
        <taxon>Pentapetalae</taxon>
        <taxon>asterids</taxon>
        <taxon>lamiids</taxon>
        <taxon>Gentianales</taxon>
        <taxon>Rubiaceae</taxon>
        <taxon>Ixoroideae</taxon>
        <taxon>Gardenieae complex</taxon>
        <taxon>Bertiereae - Coffeeae clade</taxon>
        <taxon>Coffeeae</taxon>
        <taxon>Coffea</taxon>
    </lineage>
</organism>
<evidence type="ECO:0000313" key="2">
    <source>
        <dbReference type="EMBL" id="CDP14539.1"/>
    </source>
</evidence>
<accession>A0A068V204</accession>
<evidence type="ECO:0000313" key="3">
    <source>
        <dbReference type="Proteomes" id="UP000295252"/>
    </source>
</evidence>
<feature type="region of interest" description="Disordered" evidence="1">
    <location>
        <begin position="44"/>
        <end position="65"/>
    </location>
</feature>
<keyword evidence="3" id="KW-1185">Reference proteome</keyword>
<dbReference type="GO" id="GO:0000159">
    <property type="term" value="C:protein phosphatase type 2A complex"/>
    <property type="evidence" value="ECO:0007669"/>
    <property type="project" value="InterPro"/>
</dbReference>
<name>A0A068V204_COFCA</name>
<dbReference type="Gene3D" id="1.25.10.10">
    <property type="entry name" value="Leucine-rich Repeat Variant"/>
    <property type="match status" value="1"/>
</dbReference>
<feature type="region of interest" description="Disordered" evidence="1">
    <location>
        <begin position="1"/>
        <end position="25"/>
    </location>
</feature>
<sequence>MKNLNLCSGPQSEGGKNMGLRRDSLKACPREKKSMTLQKLFDLDSPRNGASKLARSSNGSPRKECQDSENEEIFSLIPHCSVFYTFNNPQESPSQQDLKRLKLIQLLSIIKCSKTAFNREVLSSVFSMLSANLFRPLPPSKTSLICILPDDDELVATPSAAWSHLQIVFDIFHRLLLKTDPKELREYIDHSFLVNLLSLFRSEDPKERESLKNVCHQIYSKFTFYRSFMRKAMNDVFLHYIFEADQHHCGIGDLLEIWGSIINGFTVPLKQEHKLFLTRVLIPLHKPKGMQAYHRQLAYCVSQFVHKDAALGGTVVRGMLRYWPVTNCQKEVLLIGELEDVVENIDPEHYRTIALPLCTQITKCLNSWNSQVAERGLYVWNNEQFVKMASQAMEDVLPVVVRGMEKNLKYHWSNSVKQLTQNVKEMLQGLEPSLYIRCLSRLALEESAAQHREMTRKEMWERVEMAAATRNQCVHQLRCICVSSYD</sequence>
<feature type="compositionally biased region" description="Polar residues" evidence="1">
    <location>
        <begin position="1"/>
        <end position="11"/>
    </location>
</feature>
<proteinExistence type="predicted"/>
<dbReference type="EMBL" id="HG739171">
    <property type="protein sequence ID" value="CDP14539.1"/>
    <property type="molecule type" value="Genomic_DNA"/>
</dbReference>
<gene>
    <name evidence="2" type="ORF">GSCOC_T00041057001</name>
</gene>
<evidence type="ECO:0000256" key="1">
    <source>
        <dbReference type="SAM" id="MobiDB-lite"/>
    </source>
</evidence>
<dbReference type="PhylomeDB" id="A0A068V204"/>
<dbReference type="Pfam" id="PF01603">
    <property type="entry name" value="B56"/>
    <property type="match status" value="1"/>
</dbReference>
<dbReference type="STRING" id="49390.A0A068V204"/>
<dbReference type="InterPro" id="IPR011989">
    <property type="entry name" value="ARM-like"/>
</dbReference>
<dbReference type="SUPFAM" id="SSF48371">
    <property type="entry name" value="ARM repeat"/>
    <property type="match status" value="1"/>
</dbReference>
<dbReference type="OMA" id="KCLNSWN"/>
<dbReference type="Proteomes" id="UP000295252">
    <property type="component" value="Chromosome XI"/>
</dbReference>
<dbReference type="AlphaFoldDB" id="A0A068V204"/>
<dbReference type="PANTHER" id="PTHR10257">
    <property type="entry name" value="SERINE/THREONINE PROTEIN PHOSPHATASE 2A PP2A REGULATORY SUBUNIT B"/>
    <property type="match status" value="1"/>
</dbReference>
<protein>
    <recommendedName>
        <fullName evidence="4">Serine/threonine protein phosphatase 2A regulatory subunit</fullName>
    </recommendedName>
</protein>
<dbReference type="InterPro" id="IPR002554">
    <property type="entry name" value="PP2A_B56"/>
</dbReference>
<dbReference type="GO" id="GO:0019888">
    <property type="term" value="F:protein phosphatase regulator activity"/>
    <property type="evidence" value="ECO:0007669"/>
    <property type="project" value="InterPro"/>
</dbReference>